<protein>
    <recommendedName>
        <fullName evidence="1">tRNA-guanine(15) transglycosylase-like domain-containing protein</fullName>
    </recommendedName>
</protein>
<accession>A0A814D321</accession>
<name>A0A814D321_ADIRI</name>
<dbReference type="EMBL" id="CAJNOJ010000046">
    <property type="protein sequence ID" value="CAF0948666.1"/>
    <property type="molecule type" value="Genomic_DNA"/>
</dbReference>
<dbReference type="GO" id="GO:0006400">
    <property type="term" value="P:tRNA modification"/>
    <property type="evidence" value="ECO:0007669"/>
    <property type="project" value="InterPro"/>
</dbReference>
<gene>
    <name evidence="2" type="ORF">EDS130_LOCUS12212</name>
</gene>
<evidence type="ECO:0000313" key="3">
    <source>
        <dbReference type="Proteomes" id="UP000663852"/>
    </source>
</evidence>
<feature type="domain" description="tRNA-guanine(15) transglycosylase-like" evidence="1">
    <location>
        <begin position="19"/>
        <end position="434"/>
    </location>
</feature>
<dbReference type="InterPro" id="IPR036511">
    <property type="entry name" value="TGT-like_sf"/>
</dbReference>
<sequence>MASISFKTIPINNSTVTSAARLGELAISSIPKIIETPAAMLYVRSGVVPDVTYDFVPDNVTRLLEIPLGSLVESMNNLENAESYANFARLVDPIYCPFHDSLVEVRPGGNGNLFSSLWTKSGRKELNIDRFKKLIQLVQPTMYETMFDGDTPFDKTTDKRFTKDRERSRRFLEHSLENQAISSNLIIPLVGGHDKRHRQLYLTEILRLLPTYEKNIFGISFEGIHAYGPSTEHINLDAIKFIIEETKSKLDEHPNLLYTMPLLWRPDNVIRGIDLGLDLFSGAYIPYIPDRFVILTFQYNKDMPSTSTGTDYNINVKEYFNGAYIPYISDRFVILTFQYNKDMPSTSTGTDYNINVKEYFNGKQALLTNCECYACKNYTQSYVYHLIQTKELLGRTLITIHNLYHYHGFFQEIRKNLRNNTWNEYRTMILEQYAPSQQK</sequence>
<dbReference type="OrthoDB" id="27601at2759"/>
<evidence type="ECO:0000313" key="2">
    <source>
        <dbReference type="EMBL" id="CAF0948666.1"/>
    </source>
</evidence>
<proteinExistence type="predicted"/>
<dbReference type="SUPFAM" id="SSF51713">
    <property type="entry name" value="tRNA-guanine transglycosylase"/>
    <property type="match status" value="1"/>
</dbReference>
<dbReference type="InterPro" id="IPR002616">
    <property type="entry name" value="tRNA_ribo_trans-like"/>
</dbReference>
<dbReference type="PANTHER" id="PTHR46064">
    <property type="entry name" value="QUEUINE TRNA-RIBOSYLTRANSFERASE ACCESSORY SUBUNIT 2"/>
    <property type="match status" value="1"/>
</dbReference>
<dbReference type="Gene3D" id="3.20.20.105">
    <property type="entry name" value="Queuine tRNA-ribosyltransferase-like"/>
    <property type="match status" value="1"/>
</dbReference>
<evidence type="ECO:0000259" key="1">
    <source>
        <dbReference type="Pfam" id="PF01702"/>
    </source>
</evidence>
<dbReference type="InterPro" id="IPR050852">
    <property type="entry name" value="Queuine_tRNA-ribosyltrfase"/>
</dbReference>
<dbReference type="Proteomes" id="UP000663852">
    <property type="component" value="Unassembled WGS sequence"/>
</dbReference>
<dbReference type="NCBIfam" id="TIGR00449">
    <property type="entry name" value="tgt_general"/>
    <property type="match status" value="1"/>
</dbReference>
<comment type="caution">
    <text evidence="2">The sequence shown here is derived from an EMBL/GenBank/DDBJ whole genome shotgun (WGS) entry which is preliminary data.</text>
</comment>
<dbReference type="AlphaFoldDB" id="A0A814D321"/>
<dbReference type="PANTHER" id="PTHR46064:SF1">
    <property type="entry name" value="QUEUINE TRNA-RIBOSYLTRANSFERASE ACCESSORY SUBUNIT 2"/>
    <property type="match status" value="1"/>
</dbReference>
<organism evidence="2 3">
    <name type="scientific">Adineta ricciae</name>
    <name type="common">Rotifer</name>
    <dbReference type="NCBI Taxonomy" id="249248"/>
    <lineage>
        <taxon>Eukaryota</taxon>
        <taxon>Metazoa</taxon>
        <taxon>Spiralia</taxon>
        <taxon>Gnathifera</taxon>
        <taxon>Rotifera</taxon>
        <taxon>Eurotatoria</taxon>
        <taxon>Bdelloidea</taxon>
        <taxon>Adinetida</taxon>
        <taxon>Adinetidae</taxon>
        <taxon>Adineta</taxon>
    </lineage>
</organism>
<reference evidence="2" key="1">
    <citation type="submission" date="2021-02" db="EMBL/GenBank/DDBJ databases">
        <authorList>
            <person name="Nowell W R."/>
        </authorList>
    </citation>
    <scope>NUCLEOTIDE SEQUENCE</scope>
</reference>
<dbReference type="Pfam" id="PF01702">
    <property type="entry name" value="TGT"/>
    <property type="match status" value="1"/>
</dbReference>